<dbReference type="InterPro" id="IPR011009">
    <property type="entry name" value="Kinase-like_dom_sf"/>
</dbReference>
<dbReference type="PANTHER" id="PTHR47634:SF9">
    <property type="entry name" value="PROTEIN KINASE DOMAIN-CONTAINING PROTEIN-RELATED"/>
    <property type="match status" value="1"/>
</dbReference>
<dbReference type="InterPro" id="IPR000719">
    <property type="entry name" value="Prot_kinase_dom"/>
</dbReference>
<dbReference type="InterPro" id="IPR008271">
    <property type="entry name" value="Ser/Thr_kinase_AS"/>
</dbReference>
<keyword evidence="3" id="KW-0808">Transferase</keyword>
<dbReference type="InterPro" id="IPR051334">
    <property type="entry name" value="SRPK"/>
</dbReference>
<evidence type="ECO:0000256" key="7">
    <source>
        <dbReference type="ARBA" id="ARBA00047899"/>
    </source>
</evidence>
<dbReference type="EC" id="2.7.11.1" evidence="1"/>
<evidence type="ECO:0000256" key="1">
    <source>
        <dbReference type="ARBA" id="ARBA00012513"/>
    </source>
</evidence>
<keyword evidence="11" id="KW-1185">Reference proteome</keyword>
<dbReference type="STRING" id="1149755.A0A2J6S765"/>
<keyword evidence="4" id="KW-0547">Nucleotide-binding</keyword>
<gene>
    <name evidence="10" type="ORF">L207DRAFT_577441</name>
</gene>
<dbReference type="GO" id="GO:0000245">
    <property type="term" value="P:spliceosomal complex assembly"/>
    <property type="evidence" value="ECO:0007669"/>
    <property type="project" value="TreeGrafter"/>
</dbReference>
<feature type="domain" description="Protein kinase" evidence="9">
    <location>
        <begin position="94"/>
        <end position="482"/>
    </location>
</feature>
<evidence type="ECO:0000256" key="5">
    <source>
        <dbReference type="ARBA" id="ARBA00022777"/>
    </source>
</evidence>
<keyword evidence="6" id="KW-0067">ATP-binding</keyword>
<dbReference type="OrthoDB" id="5979581at2759"/>
<evidence type="ECO:0000313" key="10">
    <source>
        <dbReference type="EMBL" id="PMD46593.1"/>
    </source>
</evidence>
<reference evidence="10 11" key="1">
    <citation type="submission" date="2016-04" db="EMBL/GenBank/DDBJ databases">
        <title>A degradative enzymes factory behind the ericoid mycorrhizal symbiosis.</title>
        <authorList>
            <consortium name="DOE Joint Genome Institute"/>
            <person name="Martino E."/>
            <person name="Morin E."/>
            <person name="Grelet G."/>
            <person name="Kuo A."/>
            <person name="Kohler A."/>
            <person name="Daghino S."/>
            <person name="Barry K."/>
            <person name="Choi C."/>
            <person name="Cichocki N."/>
            <person name="Clum A."/>
            <person name="Copeland A."/>
            <person name="Hainaut M."/>
            <person name="Haridas S."/>
            <person name="Labutti K."/>
            <person name="Lindquist E."/>
            <person name="Lipzen A."/>
            <person name="Khouja H.-R."/>
            <person name="Murat C."/>
            <person name="Ohm R."/>
            <person name="Olson A."/>
            <person name="Spatafora J."/>
            <person name="Veneault-Fourrey C."/>
            <person name="Henrissat B."/>
            <person name="Grigoriev I."/>
            <person name="Martin F."/>
            <person name="Perotto S."/>
        </authorList>
    </citation>
    <scope>NUCLEOTIDE SEQUENCE [LARGE SCALE GENOMIC DNA]</scope>
    <source>
        <strain evidence="10 11">F</strain>
    </source>
</reference>
<keyword evidence="5 10" id="KW-0418">Kinase</keyword>
<evidence type="ECO:0000256" key="4">
    <source>
        <dbReference type="ARBA" id="ARBA00022741"/>
    </source>
</evidence>
<dbReference type="Gene3D" id="3.30.200.20">
    <property type="entry name" value="Phosphorylase Kinase, domain 1"/>
    <property type="match status" value="1"/>
</dbReference>
<evidence type="ECO:0000256" key="2">
    <source>
        <dbReference type="ARBA" id="ARBA00022527"/>
    </source>
</evidence>
<dbReference type="Gene3D" id="1.10.510.10">
    <property type="entry name" value="Transferase(Phosphotransferase) domain 1"/>
    <property type="match status" value="1"/>
</dbReference>
<comment type="catalytic activity">
    <reaction evidence="8">
        <text>L-seryl-[protein] + ATP = O-phospho-L-seryl-[protein] + ADP + H(+)</text>
        <dbReference type="Rhea" id="RHEA:17989"/>
        <dbReference type="Rhea" id="RHEA-COMP:9863"/>
        <dbReference type="Rhea" id="RHEA-COMP:11604"/>
        <dbReference type="ChEBI" id="CHEBI:15378"/>
        <dbReference type="ChEBI" id="CHEBI:29999"/>
        <dbReference type="ChEBI" id="CHEBI:30616"/>
        <dbReference type="ChEBI" id="CHEBI:83421"/>
        <dbReference type="ChEBI" id="CHEBI:456216"/>
        <dbReference type="EC" id="2.7.11.1"/>
    </reaction>
</comment>
<sequence>MSCLRSVNPAVSSSILKLASNRGLCQAHRVTYIYVPASTLSHFGGRGRQSFGSQRSPLPESLPLDVLVDEEKIPGYRSQYFYPANPGDVLDRRYELKAKIGWGSESTVWLARDISSGGGLKPNKYVAIKIRTSNTAGEEDIRHELDMTIHISSASPEHRGRAVIATAIEGFSLDSPTGSTHLSLVFEPMREPLLLFRRRVAGKDGDIRLGVPLLKAYLQILLEGLDYLHSECHVIHTDLKLDNILVTFEDQSVIEAFVQGQDMQPMARKRVGDRIVYRCHNDFGPIDGADALKKIYPKITDFGLAQRGDQTGPLILPIQPNDYHAPEVLPGTGWSYSADIWNFGTVVWELFGGQSLFQQSNQQSYSAAQHLAKMIALLGPVPPVLIQRERDMRHWRWSPAVLNPEGRLCSSAAEFYNGPFFNDEGKFIHEDLIPRAQSWRSEMPACIPEEDADRFFAFMRRMLCWLPEERATARELKKDPWFDRSI</sequence>
<dbReference type="GO" id="GO:0050684">
    <property type="term" value="P:regulation of mRNA processing"/>
    <property type="evidence" value="ECO:0007669"/>
    <property type="project" value="TreeGrafter"/>
</dbReference>
<organism evidence="10 11">
    <name type="scientific">Hyaloscypha variabilis (strain UAMH 11265 / GT02V1 / F)</name>
    <name type="common">Meliniomyces variabilis</name>
    <dbReference type="NCBI Taxonomy" id="1149755"/>
    <lineage>
        <taxon>Eukaryota</taxon>
        <taxon>Fungi</taxon>
        <taxon>Dikarya</taxon>
        <taxon>Ascomycota</taxon>
        <taxon>Pezizomycotina</taxon>
        <taxon>Leotiomycetes</taxon>
        <taxon>Helotiales</taxon>
        <taxon>Hyaloscyphaceae</taxon>
        <taxon>Hyaloscypha</taxon>
        <taxon>Hyaloscypha variabilis</taxon>
    </lineage>
</organism>
<dbReference type="SMART" id="SM00220">
    <property type="entry name" value="S_TKc"/>
    <property type="match status" value="1"/>
</dbReference>
<protein>
    <recommendedName>
        <fullName evidence="1">non-specific serine/threonine protein kinase</fullName>
        <ecNumber evidence="1">2.7.11.1</ecNumber>
    </recommendedName>
</protein>
<dbReference type="EMBL" id="KZ613939">
    <property type="protein sequence ID" value="PMD46593.1"/>
    <property type="molecule type" value="Genomic_DNA"/>
</dbReference>
<evidence type="ECO:0000313" key="11">
    <source>
        <dbReference type="Proteomes" id="UP000235786"/>
    </source>
</evidence>
<dbReference type="AlphaFoldDB" id="A0A2J6S765"/>
<dbReference type="Proteomes" id="UP000235786">
    <property type="component" value="Unassembled WGS sequence"/>
</dbReference>
<dbReference type="SUPFAM" id="SSF56112">
    <property type="entry name" value="Protein kinase-like (PK-like)"/>
    <property type="match status" value="1"/>
</dbReference>
<keyword evidence="2" id="KW-0723">Serine/threonine-protein kinase</keyword>
<dbReference type="GO" id="GO:0005524">
    <property type="term" value="F:ATP binding"/>
    <property type="evidence" value="ECO:0007669"/>
    <property type="project" value="UniProtKB-KW"/>
</dbReference>
<evidence type="ECO:0000256" key="3">
    <source>
        <dbReference type="ARBA" id="ARBA00022679"/>
    </source>
</evidence>
<dbReference type="PROSITE" id="PS50011">
    <property type="entry name" value="PROTEIN_KINASE_DOM"/>
    <property type="match status" value="1"/>
</dbReference>
<evidence type="ECO:0000259" key="9">
    <source>
        <dbReference type="PROSITE" id="PS50011"/>
    </source>
</evidence>
<proteinExistence type="predicted"/>
<name>A0A2J6S765_HYAVF</name>
<comment type="catalytic activity">
    <reaction evidence="7">
        <text>L-threonyl-[protein] + ATP = O-phospho-L-threonyl-[protein] + ADP + H(+)</text>
        <dbReference type="Rhea" id="RHEA:46608"/>
        <dbReference type="Rhea" id="RHEA-COMP:11060"/>
        <dbReference type="Rhea" id="RHEA-COMP:11605"/>
        <dbReference type="ChEBI" id="CHEBI:15378"/>
        <dbReference type="ChEBI" id="CHEBI:30013"/>
        <dbReference type="ChEBI" id="CHEBI:30616"/>
        <dbReference type="ChEBI" id="CHEBI:61977"/>
        <dbReference type="ChEBI" id="CHEBI:456216"/>
        <dbReference type="EC" id="2.7.11.1"/>
    </reaction>
</comment>
<dbReference type="Pfam" id="PF00069">
    <property type="entry name" value="Pkinase"/>
    <property type="match status" value="2"/>
</dbReference>
<dbReference type="PANTHER" id="PTHR47634">
    <property type="entry name" value="PROTEIN KINASE DOMAIN-CONTAINING PROTEIN-RELATED"/>
    <property type="match status" value="1"/>
</dbReference>
<evidence type="ECO:0000256" key="6">
    <source>
        <dbReference type="ARBA" id="ARBA00022840"/>
    </source>
</evidence>
<evidence type="ECO:0000256" key="8">
    <source>
        <dbReference type="ARBA" id="ARBA00048679"/>
    </source>
</evidence>
<accession>A0A2J6S765</accession>
<dbReference type="GO" id="GO:0004674">
    <property type="term" value="F:protein serine/threonine kinase activity"/>
    <property type="evidence" value="ECO:0007669"/>
    <property type="project" value="UniProtKB-KW"/>
</dbReference>
<dbReference type="PROSITE" id="PS00108">
    <property type="entry name" value="PROTEIN_KINASE_ST"/>
    <property type="match status" value="1"/>
</dbReference>